<evidence type="ECO:0000256" key="1">
    <source>
        <dbReference type="SAM" id="Phobius"/>
    </source>
</evidence>
<dbReference type="STRING" id="171383.AKJ31_08215"/>
<dbReference type="AlphaFoldDB" id="A0A0M0I1E3"/>
<dbReference type="RefSeq" id="WP_053408629.1">
    <property type="nucleotide sequence ID" value="NZ_LHPI01000005.1"/>
</dbReference>
<proteinExistence type="predicted"/>
<dbReference type="PATRIC" id="fig|171383.3.peg.1686"/>
<dbReference type="EMBL" id="LHPI01000005">
    <property type="protein sequence ID" value="KOO08154.1"/>
    <property type="molecule type" value="Genomic_DNA"/>
</dbReference>
<dbReference type="OrthoDB" id="5917376at2"/>
<feature type="transmembrane region" description="Helical" evidence="1">
    <location>
        <begin position="12"/>
        <end position="30"/>
    </location>
</feature>
<keyword evidence="1" id="KW-0472">Membrane</keyword>
<accession>A0A0M0I1E3</accession>
<dbReference type="Proteomes" id="UP000037530">
    <property type="component" value="Unassembled WGS sequence"/>
</dbReference>
<comment type="caution">
    <text evidence="2">The sequence shown here is derived from an EMBL/GenBank/DDBJ whole genome shotgun (WGS) entry which is preliminary data.</text>
</comment>
<sequence length="121" mass="13906">MAAQKLTRGRFVQIIIMLTLLITAFFWRTVTHESTLELSCEAKKECVFYADNTRFSVQLGEGDMLIETDKEGWILEPTSPESTLEKNALSWSIFFPKYNNEITIKLSSPEGEQKAITIRRI</sequence>
<keyword evidence="3" id="KW-1185">Reference proteome</keyword>
<organism evidence="2 3">
    <name type="scientific">Vibrio hepatarius</name>
    <dbReference type="NCBI Taxonomy" id="171383"/>
    <lineage>
        <taxon>Bacteria</taxon>
        <taxon>Pseudomonadati</taxon>
        <taxon>Pseudomonadota</taxon>
        <taxon>Gammaproteobacteria</taxon>
        <taxon>Vibrionales</taxon>
        <taxon>Vibrionaceae</taxon>
        <taxon>Vibrio</taxon>
        <taxon>Vibrio oreintalis group</taxon>
    </lineage>
</organism>
<keyword evidence="1" id="KW-0812">Transmembrane</keyword>
<evidence type="ECO:0000313" key="2">
    <source>
        <dbReference type="EMBL" id="KOO08154.1"/>
    </source>
</evidence>
<reference evidence="3" key="1">
    <citation type="submission" date="2015-08" db="EMBL/GenBank/DDBJ databases">
        <title>Vibrio galatheae sp. nov., a novel member of the Vibrionaceae family isolated from the Solomon Islands.</title>
        <authorList>
            <person name="Giubergia S."/>
            <person name="Machado H."/>
            <person name="Mateiu R.V."/>
            <person name="Gram L."/>
        </authorList>
    </citation>
    <scope>NUCLEOTIDE SEQUENCE [LARGE SCALE GENOMIC DNA]</scope>
    <source>
        <strain evidence="3">DSM 19134</strain>
    </source>
</reference>
<protein>
    <submittedName>
        <fullName evidence="2">Uncharacterized protein</fullName>
    </submittedName>
</protein>
<keyword evidence="1" id="KW-1133">Transmembrane helix</keyword>
<evidence type="ECO:0000313" key="3">
    <source>
        <dbReference type="Proteomes" id="UP000037530"/>
    </source>
</evidence>
<name>A0A0M0I1E3_9VIBR</name>
<gene>
    <name evidence="2" type="ORF">AKJ31_08215</name>
</gene>